<keyword evidence="3" id="KW-1185">Reference proteome</keyword>
<gene>
    <name evidence="2" type="ORF">rosag_03280</name>
</gene>
<proteinExistence type="predicted"/>
<evidence type="ECO:0000313" key="3">
    <source>
        <dbReference type="Proteomes" id="UP001161325"/>
    </source>
</evidence>
<dbReference type="RefSeq" id="WP_284348259.1">
    <property type="nucleotide sequence ID" value="NZ_BRXS01000001.1"/>
</dbReference>
<evidence type="ECO:0000256" key="1">
    <source>
        <dbReference type="SAM" id="SignalP"/>
    </source>
</evidence>
<dbReference type="AlphaFoldDB" id="A0AA37V058"/>
<keyword evidence="1" id="KW-0732">Signal</keyword>
<reference evidence="2" key="1">
    <citation type="submission" date="2022-08" db="EMBL/GenBank/DDBJ databases">
        <title>Draft genome sequencing of Roseisolibacter agri AW1220.</title>
        <authorList>
            <person name="Tobiishi Y."/>
            <person name="Tonouchi A."/>
        </authorList>
    </citation>
    <scope>NUCLEOTIDE SEQUENCE</scope>
    <source>
        <strain evidence="2">AW1220</strain>
    </source>
</reference>
<sequence>MHTNRTRAVVGALALLAALSACSADAPTTPSRLAPSAAAVHAATASNGQSDVGRDLATVRAATARFHRVDAAVAAGYVSTHECVAIPGAGMGVHYVHGPRIGDPALDPSEPEVLVYEPQADGSLALVAAEFMIPRAMWDAMHPGTRPALFGRELEDGPMDSYALHVWAWKHNAAGTFAPFNPAVRCPTTGNPGAHAAHG</sequence>
<name>A0AA37V058_9BACT</name>
<feature type="signal peptide" evidence="1">
    <location>
        <begin position="1"/>
        <end position="23"/>
    </location>
</feature>
<evidence type="ECO:0000313" key="2">
    <source>
        <dbReference type="EMBL" id="GLC23815.1"/>
    </source>
</evidence>
<feature type="chain" id="PRO_5041235563" description="Lipoprotein" evidence="1">
    <location>
        <begin position="24"/>
        <end position="199"/>
    </location>
</feature>
<protein>
    <recommendedName>
        <fullName evidence="4">Lipoprotein</fullName>
    </recommendedName>
</protein>
<comment type="caution">
    <text evidence="2">The sequence shown here is derived from an EMBL/GenBank/DDBJ whole genome shotgun (WGS) entry which is preliminary data.</text>
</comment>
<evidence type="ECO:0008006" key="4">
    <source>
        <dbReference type="Google" id="ProtNLM"/>
    </source>
</evidence>
<dbReference type="PROSITE" id="PS51257">
    <property type="entry name" value="PROKAR_LIPOPROTEIN"/>
    <property type="match status" value="1"/>
</dbReference>
<dbReference type="EMBL" id="BRXS01000001">
    <property type="protein sequence ID" value="GLC23815.1"/>
    <property type="molecule type" value="Genomic_DNA"/>
</dbReference>
<dbReference type="Proteomes" id="UP001161325">
    <property type="component" value="Unassembled WGS sequence"/>
</dbReference>
<accession>A0AA37V058</accession>
<organism evidence="2 3">
    <name type="scientific">Roseisolibacter agri</name>
    <dbReference type="NCBI Taxonomy" id="2014610"/>
    <lineage>
        <taxon>Bacteria</taxon>
        <taxon>Pseudomonadati</taxon>
        <taxon>Gemmatimonadota</taxon>
        <taxon>Gemmatimonadia</taxon>
        <taxon>Gemmatimonadales</taxon>
        <taxon>Gemmatimonadaceae</taxon>
        <taxon>Roseisolibacter</taxon>
    </lineage>
</organism>